<dbReference type="GO" id="GO:0008994">
    <property type="term" value="F:rhamnulose-1-phosphate aldolase activity"/>
    <property type="evidence" value="ECO:0007669"/>
    <property type="project" value="UniProtKB-EC"/>
</dbReference>
<dbReference type="Proteomes" id="UP000441160">
    <property type="component" value="Unassembled WGS sequence"/>
</dbReference>
<name>A0AAW9X933_ECOLX</name>
<organism evidence="1 2">
    <name type="scientific">Escherichia coli</name>
    <dbReference type="NCBI Taxonomy" id="562"/>
    <lineage>
        <taxon>Bacteria</taxon>
        <taxon>Pseudomonadati</taxon>
        <taxon>Pseudomonadota</taxon>
        <taxon>Gammaproteobacteria</taxon>
        <taxon>Enterobacterales</taxon>
        <taxon>Enterobacteriaceae</taxon>
        <taxon>Escherichia</taxon>
    </lineage>
</organism>
<protein>
    <submittedName>
        <fullName evidence="1">Rhamnulose-1-phosphate aldolase</fullName>
        <ecNumber evidence="1">4.1.2.19</ecNumber>
    </submittedName>
</protein>
<dbReference type="InterPro" id="IPR036409">
    <property type="entry name" value="Aldolase_II/adducin_N_sf"/>
</dbReference>
<comment type="caution">
    <text evidence="1">The sequence shown here is derived from an EMBL/GenBank/DDBJ whole genome shotgun (WGS) entry which is preliminary data.</text>
</comment>
<reference evidence="1 2" key="1">
    <citation type="submission" date="2019-12" db="EMBL/GenBank/DDBJ databases">
        <title>Enteriobacteria Tanzani isolates_8377-8380.</title>
        <authorList>
            <person name="Subbiah M."/>
            <person name="Call D."/>
        </authorList>
    </citation>
    <scope>NUCLEOTIDE SEQUENCE [LARGE SCALE GENOMIC DNA]</scope>
    <source>
        <strain evidence="1 2">8378wB3</strain>
    </source>
</reference>
<sequence length="54" mass="5769">LDETFGLIDTAEKSAQVLVKVYSMGGMKQTISREELIALGKRFGVTPLASALAL</sequence>
<dbReference type="EC" id="4.1.2.19" evidence="1"/>
<dbReference type="SUPFAM" id="SSF53639">
    <property type="entry name" value="AraD/HMP-PK domain-like"/>
    <property type="match status" value="1"/>
</dbReference>
<gene>
    <name evidence="1" type="ORF">GP944_25950</name>
</gene>
<feature type="non-terminal residue" evidence="1">
    <location>
        <position position="1"/>
    </location>
</feature>
<evidence type="ECO:0000313" key="1">
    <source>
        <dbReference type="EMBL" id="MWU34069.1"/>
    </source>
</evidence>
<keyword evidence="1" id="KW-0456">Lyase</keyword>
<proteinExistence type="predicted"/>
<evidence type="ECO:0000313" key="2">
    <source>
        <dbReference type="Proteomes" id="UP000441160"/>
    </source>
</evidence>
<accession>A0AAW9X933</accession>
<dbReference type="EMBL" id="WTRX01000159">
    <property type="protein sequence ID" value="MWU34069.1"/>
    <property type="molecule type" value="Genomic_DNA"/>
</dbReference>
<dbReference type="Gene3D" id="3.40.225.10">
    <property type="entry name" value="Class II aldolase/adducin N-terminal domain"/>
    <property type="match status" value="1"/>
</dbReference>
<dbReference type="AlphaFoldDB" id="A0AAW9X933"/>